<comment type="caution">
    <text evidence="1">The sequence shown here is derived from an EMBL/GenBank/DDBJ whole genome shotgun (WGS) entry which is preliminary data.</text>
</comment>
<dbReference type="EMBL" id="JAJJMB010001378">
    <property type="protein sequence ID" value="KAI3957132.1"/>
    <property type="molecule type" value="Genomic_DNA"/>
</dbReference>
<evidence type="ECO:0000313" key="1">
    <source>
        <dbReference type="EMBL" id="KAI3957132.1"/>
    </source>
</evidence>
<proteinExistence type="predicted"/>
<dbReference type="Proteomes" id="UP001202328">
    <property type="component" value="Unassembled WGS sequence"/>
</dbReference>
<dbReference type="AlphaFoldDB" id="A0AAD4THS2"/>
<protein>
    <submittedName>
        <fullName evidence="1">Uncharacterized protein</fullName>
    </submittedName>
</protein>
<evidence type="ECO:0000313" key="2">
    <source>
        <dbReference type="Proteomes" id="UP001202328"/>
    </source>
</evidence>
<name>A0AAD4THS2_9MAGN</name>
<reference evidence="1" key="1">
    <citation type="submission" date="2022-04" db="EMBL/GenBank/DDBJ databases">
        <title>A functionally conserved STORR gene fusion in Papaver species that diverged 16.8 million years ago.</title>
        <authorList>
            <person name="Catania T."/>
        </authorList>
    </citation>
    <scope>NUCLEOTIDE SEQUENCE</scope>
    <source>
        <strain evidence="1">S-188037</strain>
    </source>
</reference>
<gene>
    <name evidence="1" type="ORF">MKW98_002759</name>
</gene>
<keyword evidence="2" id="KW-1185">Reference proteome</keyword>
<sequence length="71" mass="7931">MNCGLLTREKRIDVTVEGEIEVQLLEKIYLEIVQAGTEMSLCRVTRSWYIQGNCLVVVIAAYRIGGGVLSE</sequence>
<organism evidence="1 2">
    <name type="scientific">Papaver atlanticum</name>
    <dbReference type="NCBI Taxonomy" id="357466"/>
    <lineage>
        <taxon>Eukaryota</taxon>
        <taxon>Viridiplantae</taxon>
        <taxon>Streptophyta</taxon>
        <taxon>Embryophyta</taxon>
        <taxon>Tracheophyta</taxon>
        <taxon>Spermatophyta</taxon>
        <taxon>Magnoliopsida</taxon>
        <taxon>Ranunculales</taxon>
        <taxon>Papaveraceae</taxon>
        <taxon>Papaveroideae</taxon>
        <taxon>Papaver</taxon>
    </lineage>
</organism>
<accession>A0AAD4THS2</accession>